<dbReference type="AlphaFoldDB" id="A0A412G6C9"/>
<dbReference type="InterPro" id="IPR050194">
    <property type="entry name" value="Glycosyltransferase_grp1"/>
</dbReference>
<dbReference type="SUPFAM" id="SSF53756">
    <property type="entry name" value="UDP-Glycosyltransferase/glycogen phosphorylase"/>
    <property type="match status" value="1"/>
</dbReference>
<dbReference type="EMBL" id="QRUP01000001">
    <property type="protein sequence ID" value="RGR76712.1"/>
    <property type="molecule type" value="Genomic_DNA"/>
</dbReference>
<sequence>MENPIRVLHIVPNMQFGGLETMIMNIYRNIDRSKVQFDFLVHYTGEYNYDKEIISLGGKIYRSNVRESGNIVKYIFYLNNLFTSHPEYQIIHSHMPSLAWIHLMVAKFKHVNTRILHSHNNQCEKTLKGRFKGFLIKLSPYFATHYFACSKEAGEFLFKRKKFRIINNGIDVDRFLYNQNIRQKIRKEWELENKIIIGHVGRFVQSKNHDFLLDIYKRLKQKNSQFALVMIGDGPLRGKIEERINEDNIKDTLIIPPTKNIEQLYQAMDLFVFPSLFEGLGIVLIEAQSSGLFCLTSKYNVPDAVSVTSRIEKISLTEGVEKWISAISNFDQSYNREKIDLSELRNSFDIKQVAKKMQLFYMERYERYKYENSNN</sequence>
<organism evidence="3 4">
    <name type="scientific">Holdemania filiformis</name>
    <dbReference type="NCBI Taxonomy" id="61171"/>
    <lineage>
        <taxon>Bacteria</taxon>
        <taxon>Bacillati</taxon>
        <taxon>Bacillota</taxon>
        <taxon>Erysipelotrichia</taxon>
        <taxon>Erysipelotrichales</taxon>
        <taxon>Erysipelotrichaceae</taxon>
        <taxon>Holdemania</taxon>
    </lineage>
</organism>
<dbReference type="PANTHER" id="PTHR45947:SF3">
    <property type="entry name" value="SULFOQUINOVOSYL TRANSFERASE SQD2"/>
    <property type="match status" value="1"/>
</dbReference>
<dbReference type="Pfam" id="PF13439">
    <property type="entry name" value="Glyco_transf_4"/>
    <property type="match status" value="1"/>
</dbReference>
<comment type="caution">
    <text evidence="3">The sequence shown here is derived from an EMBL/GenBank/DDBJ whole genome shotgun (WGS) entry which is preliminary data.</text>
</comment>
<evidence type="ECO:0000313" key="4">
    <source>
        <dbReference type="Proteomes" id="UP000284178"/>
    </source>
</evidence>
<gene>
    <name evidence="3" type="ORF">DWY25_00025</name>
</gene>
<keyword evidence="3" id="KW-0808">Transferase</keyword>
<evidence type="ECO:0000259" key="2">
    <source>
        <dbReference type="Pfam" id="PF13439"/>
    </source>
</evidence>
<dbReference type="PANTHER" id="PTHR45947">
    <property type="entry name" value="SULFOQUINOVOSYL TRANSFERASE SQD2"/>
    <property type="match status" value="1"/>
</dbReference>
<proteinExistence type="predicted"/>
<dbReference type="GeneID" id="83013799"/>
<reference evidence="3 4" key="1">
    <citation type="submission" date="2018-08" db="EMBL/GenBank/DDBJ databases">
        <title>A genome reference for cultivated species of the human gut microbiota.</title>
        <authorList>
            <person name="Zou Y."/>
            <person name="Xue W."/>
            <person name="Luo G."/>
        </authorList>
    </citation>
    <scope>NUCLEOTIDE SEQUENCE [LARGE SCALE GENOMIC DNA]</scope>
    <source>
        <strain evidence="3 4">AF24-29</strain>
    </source>
</reference>
<dbReference type="InterPro" id="IPR001296">
    <property type="entry name" value="Glyco_trans_1"/>
</dbReference>
<dbReference type="Pfam" id="PF00534">
    <property type="entry name" value="Glycos_transf_1"/>
    <property type="match status" value="1"/>
</dbReference>
<keyword evidence="4" id="KW-1185">Reference proteome</keyword>
<dbReference type="RefSeq" id="WP_117892139.1">
    <property type="nucleotide sequence ID" value="NZ_CABJCV010000001.1"/>
</dbReference>
<dbReference type="Gene3D" id="3.40.50.2000">
    <property type="entry name" value="Glycogen Phosphorylase B"/>
    <property type="match status" value="2"/>
</dbReference>
<dbReference type="Proteomes" id="UP000284178">
    <property type="component" value="Unassembled WGS sequence"/>
</dbReference>
<evidence type="ECO:0000259" key="1">
    <source>
        <dbReference type="Pfam" id="PF00534"/>
    </source>
</evidence>
<dbReference type="GO" id="GO:0016757">
    <property type="term" value="F:glycosyltransferase activity"/>
    <property type="evidence" value="ECO:0007669"/>
    <property type="project" value="InterPro"/>
</dbReference>
<protein>
    <submittedName>
        <fullName evidence="3">Glycosyltransferase family 1 protein</fullName>
    </submittedName>
</protein>
<evidence type="ECO:0000313" key="3">
    <source>
        <dbReference type="EMBL" id="RGR76712.1"/>
    </source>
</evidence>
<dbReference type="InterPro" id="IPR028098">
    <property type="entry name" value="Glyco_trans_4-like_N"/>
</dbReference>
<feature type="domain" description="Glycosyltransferase subfamily 4-like N-terminal" evidence="2">
    <location>
        <begin position="16"/>
        <end position="174"/>
    </location>
</feature>
<accession>A0A412G6C9</accession>
<name>A0A412G6C9_9FIRM</name>
<feature type="domain" description="Glycosyl transferase family 1" evidence="1">
    <location>
        <begin position="182"/>
        <end position="302"/>
    </location>
</feature>